<organism evidence="2 3">
    <name type="scientific">Actinomyces viscosus C505</name>
    <dbReference type="NCBI Taxonomy" id="562973"/>
    <lineage>
        <taxon>Bacteria</taxon>
        <taxon>Bacillati</taxon>
        <taxon>Actinomycetota</taxon>
        <taxon>Actinomycetes</taxon>
        <taxon>Actinomycetales</taxon>
        <taxon>Actinomycetaceae</taxon>
        <taxon>Actinomyces</taxon>
    </lineage>
</organism>
<evidence type="ECO:0000256" key="1">
    <source>
        <dbReference type="SAM" id="Phobius"/>
    </source>
</evidence>
<dbReference type="EMBL" id="ACRE02000037">
    <property type="protein sequence ID" value="EGE36906.2"/>
    <property type="molecule type" value="Genomic_DNA"/>
</dbReference>
<feature type="transmembrane region" description="Helical" evidence="1">
    <location>
        <begin position="25"/>
        <end position="45"/>
    </location>
</feature>
<dbReference type="AlphaFoldDB" id="F2V0Q8"/>
<comment type="caution">
    <text evidence="2">The sequence shown here is derived from an EMBL/GenBank/DDBJ whole genome shotgun (WGS) entry which is preliminary data.</text>
</comment>
<proteinExistence type="predicted"/>
<evidence type="ECO:0000313" key="3">
    <source>
        <dbReference type="Proteomes" id="UP000004668"/>
    </source>
</evidence>
<keyword evidence="1" id="KW-0812">Transmembrane</keyword>
<accession>F2V0Q8</accession>
<evidence type="ECO:0000313" key="2">
    <source>
        <dbReference type="EMBL" id="EGE36906.2"/>
    </source>
</evidence>
<dbReference type="Proteomes" id="UP000004668">
    <property type="component" value="Unassembled WGS sequence"/>
</dbReference>
<reference evidence="3" key="1">
    <citation type="submission" date="2010-02" db="EMBL/GenBank/DDBJ databases">
        <title>The Genome Sequence of Prevotella oris strain C735.</title>
        <authorList>
            <consortium name="The Broad Institute Genome Sequencing Platform"/>
            <person name="Ward D."/>
            <person name="Feldgarden M."/>
            <person name="Earl A."/>
            <person name="Young S.K."/>
            <person name="Zeng Q."/>
            <person name="Koehrsen M."/>
            <person name="Alvarado L."/>
            <person name="Berlin A."/>
            <person name="Bochicchio J."/>
            <person name="Borenstein D."/>
            <person name="Chapman S.B."/>
            <person name="Chen Z."/>
            <person name="Engels R."/>
            <person name="Freedman E."/>
            <person name="Gellesch M."/>
            <person name="Goldberg J."/>
            <person name="Griggs A."/>
            <person name="Gujja S."/>
            <person name="Heilman E."/>
            <person name="Heiman D."/>
            <person name="Hepburn T."/>
            <person name="Howarth C."/>
            <person name="Jen D."/>
            <person name="Larson L."/>
            <person name="Mehta T."/>
            <person name="Park D."/>
            <person name="Pearson M."/>
            <person name="Roberts A."/>
            <person name="Saif S."/>
            <person name="Shea T."/>
            <person name="Shenoy N."/>
            <person name="Sisk P."/>
            <person name="Stolte C."/>
            <person name="Sykes S."/>
            <person name="Thomson T."/>
            <person name="Walk T."/>
            <person name="White J."/>
            <person name="Yandava C."/>
            <person name="Sibley C.D."/>
            <person name="Field T.R."/>
            <person name="Grinwis M."/>
            <person name="Eshaghurshan C.S."/>
            <person name="Surette M.G."/>
            <person name="Haas B."/>
            <person name="Nusbaum C."/>
            <person name="Birren B."/>
        </authorList>
    </citation>
    <scope>NUCLEOTIDE SEQUENCE [LARGE SCALE GENOMIC DNA]</scope>
    <source>
        <strain evidence="3">C505</strain>
    </source>
</reference>
<keyword evidence="1" id="KW-0472">Membrane</keyword>
<sequence length="69" mass="7537">MHLLVLGAFCREIRDALYASEDLVLMHLLVLGAFCPPLPLGTASLRHFQGLERHRLPKHPAGPASTAPI</sequence>
<name>F2V0Q8_ACTVI</name>
<gene>
    <name evidence="2" type="ORF">HMPREF0059_02269</name>
</gene>
<protein>
    <submittedName>
        <fullName evidence="2">Uncharacterized protein</fullName>
    </submittedName>
</protein>
<keyword evidence="1" id="KW-1133">Transmembrane helix</keyword>
<reference evidence="2 3" key="2">
    <citation type="submission" date="2011-10" db="EMBL/GenBank/DDBJ databases">
        <title>The Genome Sequence of Actinomyces viscosus C505.</title>
        <authorList>
            <consortium name="The Broad Institute Genome Sequencing Platform"/>
            <consortium name="The Broad Institute Genome Sequencing Center for Infectious Disease"/>
            <person name="Earl A."/>
            <person name="Ward D."/>
            <person name="Feldgarden M."/>
            <person name="Gevers D."/>
            <person name="Sibley C.D."/>
            <person name="Field T.R."/>
            <person name="Grinwis M."/>
            <person name="Eshaghurshan C.S."/>
            <person name="Surette M.G."/>
            <person name="Young S.K."/>
            <person name="Zeng Q."/>
            <person name="Gargeya S."/>
            <person name="Fitzgerald M."/>
            <person name="Haas B."/>
            <person name="Abouelleil A."/>
            <person name="Alvarado L."/>
            <person name="Arachchi H.M."/>
            <person name="Berlin A."/>
            <person name="Brown A."/>
            <person name="Chapman S.B."/>
            <person name="Chen Z."/>
            <person name="Dunbar C."/>
            <person name="Freedman E."/>
            <person name="Gearin G."/>
            <person name="Goldberg J."/>
            <person name="Griggs A."/>
            <person name="Gujja S."/>
            <person name="Heiman D."/>
            <person name="Howarth C."/>
            <person name="Larson L."/>
            <person name="Lui A."/>
            <person name="MacDonald P.J.P."/>
            <person name="Montmayeur A."/>
            <person name="Murphy C."/>
            <person name="Neiman D."/>
            <person name="Pearson M."/>
            <person name="Priest M."/>
            <person name="Roberts A."/>
            <person name="Saif S."/>
            <person name="Shea T."/>
            <person name="Shenoy N."/>
            <person name="Sisk P."/>
            <person name="Stolte C."/>
            <person name="Sykes S."/>
            <person name="Wortman J."/>
            <person name="Nusbaum C."/>
            <person name="Birren B."/>
        </authorList>
    </citation>
    <scope>NUCLEOTIDE SEQUENCE [LARGE SCALE GENOMIC DNA]</scope>
    <source>
        <strain evidence="2 3">C505</strain>
    </source>
</reference>
<dbReference type="HOGENOM" id="CLU_2766632_0_0_11"/>